<dbReference type="SUPFAM" id="SSF47413">
    <property type="entry name" value="lambda repressor-like DNA-binding domains"/>
    <property type="match status" value="1"/>
</dbReference>
<dbReference type="Pfam" id="PF00356">
    <property type="entry name" value="LacI"/>
    <property type="match status" value="1"/>
</dbReference>
<dbReference type="AlphaFoldDB" id="H2J7I3"/>
<dbReference type="SUPFAM" id="SSF53822">
    <property type="entry name" value="Periplasmic binding protein-like I"/>
    <property type="match status" value="1"/>
</dbReference>
<dbReference type="PANTHER" id="PTHR30146">
    <property type="entry name" value="LACI-RELATED TRANSCRIPTIONAL REPRESSOR"/>
    <property type="match status" value="1"/>
</dbReference>
<dbReference type="KEGG" id="mpz:Marpi_2101"/>
<dbReference type="PRINTS" id="PR00036">
    <property type="entry name" value="HTHLACI"/>
</dbReference>
<dbReference type="SMART" id="SM00354">
    <property type="entry name" value="HTH_LACI"/>
    <property type="match status" value="1"/>
</dbReference>
<dbReference type="Proteomes" id="UP000007161">
    <property type="component" value="Chromosome"/>
</dbReference>
<evidence type="ECO:0000259" key="4">
    <source>
        <dbReference type="PROSITE" id="PS50932"/>
    </source>
</evidence>
<dbReference type="CDD" id="cd01392">
    <property type="entry name" value="HTH_LacI"/>
    <property type="match status" value="1"/>
</dbReference>
<proteinExistence type="predicted"/>
<evidence type="ECO:0000313" key="6">
    <source>
        <dbReference type="Proteomes" id="UP000007161"/>
    </source>
</evidence>
<dbReference type="Pfam" id="PF13377">
    <property type="entry name" value="Peripla_BP_3"/>
    <property type="match status" value="1"/>
</dbReference>
<name>H2J7I3_MARPK</name>
<dbReference type="eggNOG" id="COG1609">
    <property type="taxonomic scope" value="Bacteria"/>
</dbReference>
<keyword evidence="3" id="KW-0804">Transcription</keyword>
<dbReference type="PROSITE" id="PS00356">
    <property type="entry name" value="HTH_LACI_1"/>
    <property type="match status" value="1"/>
</dbReference>
<feature type="domain" description="HTH lacI-type" evidence="4">
    <location>
        <begin position="2"/>
        <end position="56"/>
    </location>
</feature>
<dbReference type="PROSITE" id="PS50932">
    <property type="entry name" value="HTH_LACI_2"/>
    <property type="match status" value="1"/>
</dbReference>
<organism evidence="5 6">
    <name type="scientific">Marinitoga piezophila (strain DSM 14283 / JCM 11233 / KA3)</name>
    <dbReference type="NCBI Taxonomy" id="443254"/>
    <lineage>
        <taxon>Bacteria</taxon>
        <taxon>Thermotogati</taxon>
        <taxon>Thermotogota</taxon>
        <taxon>Thermotogae</taxon>
        <taxon>Petrotogales</taxon>
        <taxon>Petrotogaceae</taxon>
        <taxon>Marinitoga</taxon>
    </lineage>
</organism>
<keyword evidence="6" id="KW-1185">Reference proteome</keyword>
<dbReference type="RefSeq" id="WP_014297546.1">
    <property type="nucleotide sequence ID" value="NC_016751.1"/>
</dbReference>
<dbReference type="STRING" id="443254.Marpi_2101"/>
<evidence type="ECO:0000256" key="3">
    <source>
        <dbReference type="ARBA" id="ARBA00023163"/>
    </source>
</evidence>
<dbReference type="OrthoDB" id="47944at2"/>
<accession>H2J7I3</accession>
<dbReference type="CDD" id="cd06267">
    <property type="entry name" value="PBP1_LacI_sugar_binding-like"/>
    <property type="match status" value="1"/>
</dbReference>
<reference evidence="6" key="2">
    <citation type="submission" date="2012-01" db="EMBL/GenBank/DDBJ databases">
        <title>Complete sequence of chromosome of Marinitoga piezophila KA3.</title>
        <authorList>
            <person name="Lucas S."/>
            <person name="Han J."/>
            <person name="Lapidus A."/>
            <person name="Cheng J.-F."/>
            <person name="Goodwin L."/>
            <person name="Pitluck S."/>
            <person name="Peters L."/>
            <person name="Mikhailova N."/>
            <person name="Teshima H."/>
            <person name="Detter J.C."/>
            <person name="Han C."/>
            <person name="Tapia R."/>
            <person name="Land M."/>
            <person name="Hauser L."/>
            <person name="Kyrpides N."/>
            <person name="Ivanova N."/>
            <person name="Pagani I."/>
            <person name="Jebbar M."/>
            <person name="Vannier P."/>
            <person name="Oger P."/>
            <person name="Cario A."/>
            <person name="Bartlett D."/>
            <person name="Noll K.M."/>
            <person name="Woyke T."/>
        </authorList>
    </citation>
    <scope>NUCLEOTIDE SEQUENCE [LARGE SCALE GENOMIC DNA]</scope>
    <source>
        <strain evidence="6">DSM 14283 / JCM 11233 / KA3</strain>
    </source>
</reference>
<evidence type="ECO:0000313" key="5">
    <source>
        <dbReference type="EMBL" id="AEX86476.1"/>
    </source>
</evidence>
<evidence type="ECO:0000256" key="1">
    <source>
        <dbReference type="ARBA" id="ARBA00023015"/>
    </source>
</evidence>
<dbReference type="InterPro" id="IPR000843">
    <property type="entry name" value="HTH_LacI"/>
</dbReference>
<reference evidence="5 6" key="1">
    <citation type="journal article" date="2012" name="J. Bacteriol.">
        <title>Complete Genome Sequence of the Thermophilic, Piezophilic, Heterotrophic Bacterium Marinitoga piezophila KA3.</title>
        <authorList>
            <person name="Lucas S."/>
            <person name="Han J."/>
            <person name="Lapidus A."/>
            <person name="Cheng J.F."/>
            <person name="Goodwin L.A."/>
            <person name="Pitluck S."/>
            <person name="Peters L."/>
            <person name="Mikhailova N."/>
            <person name="Teshima H."/>
            <person name="Detter J.C."/>
            <person name="Han C."/>
            <person name="Tapia R."/>
            <person name="Land M."/>
            <person name="Hauser L."/>
            <person name="Kyrpides N.C."/>
            <person name="Ivanova N."/>
            <person name="Pagani I."/>
            <person name="Vannier P."/>
            <person name="Oger P."/>
            <person name="Bartlett D.H."/>
            <person name="Noll K.M."/>
            <person name="Woyke T."/>
            <person name="Jebbar M."/>
        </authorList>
    </citation>
    <scope>NUCLEOTIDE SEQUENCE [LARGE SCALE GENOMIC DNA]</scope>
    <source>
        <strain evidence="6">DSM 14283 / JCM 11233 / KA3</strain>
    </source>
</reference>
<keyword evidence="1" id="KW-0805">Transcription regulation</keyword>
<protein>
    <submittedName>
        <fullName evidence="5">Transcriptional regulator</fullName>
    </submittedName>
</protein>
<dbReference type="InterPro" id="IPR010982">
    <property type="entry name" value="Lambda_DNA-bd_dom_sf"/>
</dbReference>
<dbReference type="Gene3D" id="3.40.50.2300">
    <property type="match status" value="2"/>
</dbReference>
<sequence>MATIDDVAKLAGVSTATVSRVLNNTANVSEETRAKVLYAIEKLNFKPKFSAKALAKSKKRFKIGLGLGKRMQLLRDESDELGGQFYGIIVREIKALAMMHGAIVKELWLEDDLYEKFDGFILVGLDVTREILKKFKDTEKPIVLLDHYITGEEIDSVLSDNYNGAFCAVNYLINKGYKDIIHIHGPLTSYSFKRRHDGYIDAMKNAKLKSQCYEYDDVKNNIDVVIQKIIKGKIPEAIFASNDITAMRIISELKKYKIGIPDKVKIIGFDDIPMAKKFNPPLTTVKVFKQEMGSIAFKRLYELMLNENIHPTRISVYTKFIRRKSG</sequence>
<dbReference type="HOGENOM" id="CLU_037628_6_2_0"/>
<dbReference type="InterPro" id="IPR046335">
    <property type="entry name" value="LacI/GalR-like_sensor"/>
</dbReference>
<keyword evidence="2" id="KW-0238">DNA-binding</keyword>
<dbReference type="GO" id="GO:0003700">
    <property type="term" value="F:DNA-binding transcription factor activity"/>
    <property type="evidence" value="ECO:0007669"/>
    <property type="project" value="TreeGrafter"/>
</dbReference>
<dbReference type="GO" id="GO:0000976">
    <property type="term" value="F:transcription cis-regulatory region binding"/>
    <property type="evidence" value="ECO:0007669"/>
    <property type="project" value="TreeGrafter"/>
</dbReference>
<dbReference type="InterPro" id="IPR028082">
    <property type="entry name" value="Peripla_BP_I"/>
</dbReference>
<evidence type="ECO:0000256" key="2">
    <source>
        <dbReference type="ARBA" id="ARBA00023125"/>
    </source>
</evidence>
<dbReference type="PANTHER" id="PTHR30146:SF154">
    <property type="entry name" value="TRANSCRIPTION REGULATOR, MEMBER OF GALR FAMILY"/>
    <property type="match status" value="1"/>
</dbReference>
<dbReference type="EMBL" id="CP003257">
    <property type="protein sequence ID" value="AEX86476.1"/>
    <property type="molecule type" value="Genomic_DNA"/>
</dbReference>
<dbReference type="Gene3D" id="1.10.260.40">
    <property type="entry name" value="lambda repressor-like DNA-binding domains"/>
    <property type="match status" value="1"/>
</dbReference>
<gene>
    <name evidence="5" type="ordered locus">Marpi_2101</name>
</gene>